<keyword evidence="3" id="KW-1185">Reference proteome</keyword>
<feature type="region of interest" description="Disordered" evidence="1">
    <location>
        <begin position="1"/>
        <end position="26"/>
    </location>
</feature>
<evidence type="ECO:0000256" key="1">
    <source>
        <dbReference type="SAM" id="MobiDB-lite"/>
    </source>
</evidence>
<name>A0A176VZB7_MARPO</name>
<proteinExistence type="predicted"/>
<gene>
    <name evidence="2" type="ORF">AXG93_197s1020</name>
</gene>
<reference evidence="2" key="1">
    <citation type="submission" date="2016-03" db="EMBL/GenBank/DDBJ databases">
        <title>Mechanisms controlling the formation of the plant cell surface in tip-growing cells are functionally conserved among land plants.</title>
        <authorList>
            <person name="Honkanen S."/>
            <person name="Jones V.A."/>
            <person name="Morieri G."/>
            <person name="Champion C."/>
            <person name="Hetherington A.J."/>
            <person name="Kelly S."/>
            <person name="Saint-Marcoux D."/>
            <person name="Proust H."/>
            <person name="Prescott H."/>
            <person name="Dolan L."/>
        </authorList>
    </citation>
    <scope>NUCLEOTIDE SEQUENCE [LARGE SCALE GENOMIC DNA]</scope>
    <source>
        <tissue evidence="2">Whole gametophyte</tissue>
    </source>
</reference>
<sequence>MPEPSGSHSIFKDTATSGSGSDEMRQDLSSVTRDYEMLGNWMRDLQVLGCFAFVVFPAGQPSIPMLRLSPGRQRPSLRCCAKAAEAHQELSRTDQRRARCHCSGLGSHESASYYYYCMYTAWMDVGNAADYALEAPIGRSGQIV</sequence>
<dbReference type="Proteomes" id="UP000077202">
    <property type="component" value="Unassembled WGS sequence"/>
</dbReference>
<evidence type="ECO:0000313" key="2">
    <source>
        <dbReference type="EMBL" id="OAE25256.1"/>
    </source>
</evidence>
<dbReference type="AlphaFoldDB" id="A0A176VZB7"/>
<evidence type="ECO:0000313" key="3">
    <source>
        <dbReference type="Proteomes" id="UP000077202"/>
    </source>
</evidence>
<accession>A0A176VZB7</accession>
<organism evidence="2 3">
    <name type="scientific">Marchantia polymorpha subsp. ruderalis</name>
    <dbReference type="NCBI Taxonomy" id="1480154"/>
    <lineage>
        <taxon>Eukaryota</taxon>
        <taxon>Viridiplantae</taxon>
        <taxon>Streptophyta</taxon>
        <taxon>Embryophyta</taxon>
        <taxon>Marchantiophyta</taxon>
        <taxon>Marchantiopsida</taxon>
        <taxon>Marchantiidae</taxon>
        <taxon>Marchantiales</taxon>
        <taxon>Marchantiaceae</taxon>
        <taxon>Marchantia</taxon>
    </lineage>
</organism>
<comment type="caution">
    <text evidence="2">The sequence shown here is derived from an EMBL/GenBank/DDBJ whole genome shotgun (WGS) entry which is preliminary data.</text>
</comment>
<dbReference type="EMBL" id="LVLJ01002366">
    <property type="protein sequence ID" value="OAE25256.1"/>
    <property type="molecule type" value="Genomic_DNA"/>
</dbReference>
<protein>
    <submittedName>
        <fullName evidence="2">Uncharacterized protein</fullName>
    </submittedName>
</protein>